<dbReference type="PANTHER" id="PTHR35076">
    <property type="entry name" value="TUBULIN EPSILON AND DELTA COMPLEX PROTEIN 1"/>
    <property type="match status" value="1"/>
</dbReference>
<dbReference type="InterPro" id="IPR027996">
    <property type="entry name" value="TEDC1_dom"/>
</dbReference>
<evidence type="ECO:0000256" key="1">
    <source>
        <dbReference type="SAM" id="Coils"/>
    </source>
</evidence>
<evidence type="ECO:0000259" key="2">
    <source>
        <dbReference type="Pfam" id="PF14970"/>
    </source>
</evidence>
<evidence type="ECO:0000313" key="3">
    <source>
        <dbReference type="Ensembl" id="ENSMODP00000018278.4"/>
    </source>
</evidence>
<dbReference type="PANTHER" id="PTHR35076:SF1">
    <property type="entry name" value="TUBULIN EPSILON AND DELTA COMPLEX PROTEIN 1"/>
    <property type="match status" value="1"/>
</dbReference>
<dbReference type="HOGENOM" id="CLU_052124_0_0_1"/>
<dbReference type="GeneID" id="100014502"/>
<dbReference type="FunCoup" id="F6YPQ7">
    <property type="interactions" value="68"/>
</dbReference>
<dbReference type="eggNOG" id="ENOG502RXA4">
    <property type="taxonomic scope" value="Eukaryota"/>
</dbReference>
<reference evidence="3 4" key="1">
    <citation type="journal article" date="2007" name="Nature">
        <title>Genome of the marsupial Monodelphis domestica reveals innovation in non-coding sequences.</title>
        <authorList>
            <person name="Mikkelsen T.S."/>
            <person name="Wakefield M.J."/>
            <person name="Aken B."/>
            <person name="Amemiya C.T."/>
            <person name="Chang J.L."/>
            <person name="Duke S."/>
            <person name="Garber M."/>
            <person name="Gentles A.J."/>
            <person name="Goodstadt L."/>
            <person name="Heger A."/>
            <person name="Jurka J."/>
            <person name="Kamal M."/>
            <person name="Mauceli E."/>
            <person name="Searle S.M."/>
            <person name="Sharpe T."/>
            <person name="Baker M.L."/>
            <person name="Batzer M.A."/>
            <person name="Benos P.V."/>
            <person name="Belov K."/>
            <person name="Clamp M."/>
            <person name="Cook A."/>
            <person name="Cuff J."/>
            <person name="Das R."/>
            <person name="Davidow L."/>
            <person name="Deakin J.E."/>
            <person name="Fazzari M.J."/>
            <person name="Glass J.L."/>
            <person name="Grabherr M."/>
            <person name="Greally J.M."/>
            <person name="Gu W."/>
            <person name="Hore T.A."/>
            <person name="Huttley G.A."/>
            <person name="Kleber M."/>
            <person name="Jirtle R.L."/>
            <person name="Koina E."/>
            <person name="Lee J.T."/>
            <person name="Mahony S."/>
            <person name="Marra M.A."/>
            <person name="Miller R.D."/>
            <person name="Nicholls R.D."/>
            <person name="Oda M."/>
            <person name="Papenfuss A.T."/>
            <person name="Parra Z.E."/>
            <person name="Pollock D.D."/>
            <person name="Ray D.A."/>
            <person name="Schein J.E."/>
            <person name="Speed T.P."/>
            <person name="Thompson K."/>
            <person name="VandeBerg J.L."/>
            <person name="Wade C.M."/>
            <person name="Walker J.A."/>
            <person name="Waters P.D."/>
            <person name="Webber C."/>
            <person name="Weidman J.R."/>
            <person name="Xie X."/>
            <person name="Zody M.C."/>
            <person name="Baldwin J."/>
            <person name="Abdouelleil A."/>
            <person name="Abdulkadir J."/>
            <person name="Abebe A."/>
            <person name="Abera B."/>
            <person name="Abreu J."/>
            <person name="Acer S.C."/>
            <person name="Aftuck L."/>
            <person name="Alexander A."/>
            <person name="An P."/>
            <person name="Anderson E."/>
            <person name="Anderson S."/>
            <person name="Arachi H."/>
            <person name="Azer M."/>
            <person name="Bachantsang P."/>
            <person name="Barry A."/>
            <person name="Bayul T."/>
            <person name="Berlin A."/>
            <person name="Bessette D."/>
            <person name="Bloom T."/>
            <person name="Bloom T."/>
            <person name="Boguslavskiy L."/>
            <person name="Bonnet C."/>
            <person name="Boukhgalter B."/>
            <person name="Bourzgui I."/>
            <person name="Brown A."/>
            <person name="Cahill P."/>
            <person name="Channer S."/>
            <person name="Cheshatsang Y."/>
            <person name="Chuda L."/>
            <person name="Citroen M."/>
            <person name="Collymore A."/>
            <person name="Cooke P."/>
            <person name="Costello M."/>
            <person name="D'Aco K."/>
            <person name="Daza R."/>
            <person name="De Haan G."/>
            <person name="DeGray S."/>
            <person name="DeMaso C."/>
            <person name="Dhargay N."/>
            <person name="Dooley K."/>
            <person name="Dooley E."/>
            <person name="Doricent M."/>
            <person name="Dorje P."/>
            <person name="Dorjee K."/>
            <person name="Dupes A."/>
            <person name="Elong R."/>
            <person name="Falk J."/>
            <person name="Farina A."/>
            <person name="Faro S."/>
            <person name="Ferguson D."/>
            <person name="Fisher S."/>
            <person name="Foley C.D."/>
            <person name="Franke A."/>
            <person name="Friedrich D."/>
            <person name="Gadbois L."/>
            <person name="Gearin G."/>
            <person name="Gearin C.R."/>
            <person name="Giannoukos G."/>
            <person name="Goode T."/>
            <person name="Graham J."/>
            <person name="Grandbois E."/>
            <person name="Grewal S."/>
            <person name="Gyaltsen K."/>
            <person name="Hafez N."/>
            <person name="Hagos B."/>
            <person name="Hall J."/>
            <person name="Henson C."/>
            <person name="Hollinger A."/>
            <person name="Honan T."/>
            <person name="Huard M.D."/>
            <person name="Hughes L."/>
            <person name="Hurhula B."/>
            <person name="Husby M.E."/>
            <person name="Kamat A."/>
            <person name="Kanga B."/>
            <person name="Kashin S."/>
            <person name="Khazanovich D."/>
            <person name="Kisner P."/>
            <person name="Lance K."/>
            <person name="Lara M."/>
            <person name="Lee W."/>
            <person name="Lennon N."/>
            <person name="Letendre F."/>
            <person name="LeVine R."/>
            <person name="Lipovsky A."/>
            <person name="Liu X."/>
            <person name="Liu J."/>
            <person name="Liu S."/>
            <person name="Lokyitsang T."/>
            <person name="Lokyitsang Y."/>
            <person name="Lubonja R."/>
            <person name="Lui A."/>
            <person name="MacDonald P."/>
            <person name="Magnisalis V."/>
            <person name="Maru K."/>
            <person name="Matthews C."/>
            <person name="McCusker W."/>
            <person name="McDonough S."/>
            <person name="Mehta T."/>
            <person name="Meldrim J."/>
            <person name="Meneus L."/>
            <person name="Mihai O."/>
            <person name="Mihalev A."/>
            <person name="Mihova T."/>
            <person name="Mittelman R."/>
            <person name="Mlenga V."/>
            <person name="Montmayeur A."/>
            <person name="Mulrain L."/>
            <person name="Navidi A."/>
            <person name="Naylor J."/>
            <person name="Negash T."/>
            <person name="Nguyen T."/>
            <person name="Nguyen N."/>
            <person name="Nicol R."/>
            <person name="Norbu C."/>
            <person name="Norbu N."/>
            <person name="Novod N."/>
            <person name="O'Neill B."/>
            <person name="Osman S."/>
            <person name="Markiewicz E."/>
            <person name="Oyono O.L."/>
            <person name="Patti C."/>
            <person name="Phunkhang P."/>
            <person name="Pierre F."/>
            <person name="Priest M."/>
            <person name="Raghuraman S."/>
            <person name="Rege F."/>
            <person name="Reyes R."/>
            <person name="Rise C."/>
            <person name="Rogov P."/>
            <person name="Ross K."/>
            <person name="Ryan E."/>
            <person name="Settipalli S."/>
            <person name="Shea T."/>
            <person name="Sherpa N."/>
            <person name="Shi L."/>
            <person name="Shih D."/>
            <person name="Sparrow T."/>
            <person name="Spaulding J."/>
            <person name="Stalker J."/>
            <person name="Stange-Thomann N."/>
            <person name="Stavropoulos S."/>
            <person name="Stone C."/>
            <person name="Strader C."/>
            <person name="Tesfaye S."/>
            <person name="Thomson T."/>
            <person name="Thoulutsang Y."/>
            <person name="Thoulutsang D."/>
            <person name="Topham K."/>
            <person name="Topping I."/>
            <person name="Tsamla T."/>
            <person name="Vassiliev H."/>
            <person name="Vo A."/>
            <person name="Wangchuk T."/>
            <person name="Wangdi T."/>
            <person name="Weiand M."/>
            <person name="Wilkinson J."/>
            <person name="Wilson A."/>
            <person name="Yadav S."/>
            <person name="Young G."/>
            <person name="Yu Q."/>
            <person name="Zembek L."/>
            <person name="Zhong D."/>
            <person name="Zimmer A."/>
            <person name="Zwirko Z."/>
            <person name="Jaffe D.B."/>
            <person name="Alvarez P."/>
            <person name="Brockman W."/>
            <person name="Butler J."/>
            <person name="Chin C."/>
            <person name="Gnerre S."/>
            <person name="MacCallum I."/>
            <person name="Graves J.A."/>
            <person name="Ponting C.P."/>
            <person name="Breen M."/>
            <person name="Samollow P.B."/>
            <person name="Lander E.S."/>
            <person name="Lindblad-Toh K."/>
        </authorList>
    </citation>
    <scope>NUCLEOTIDE SEQUENCE [LARGE SCALE GENOMIC DNA]</scope>
</reference>
<dbReference type="OrthoDB" id="9906141at2759"/>
<keyword evidence="4" id="KW-1185">Reference proteome</keyword>
<dbReference type="Proteomes" id="UP000002280">
    <property type="component" value="Chromosome 1"/>
</dbReference>
<dbReference type="AlphaFoldDB" id="F6YPQ7"/>
<feature type="domain" description="Tubulin epsilon and delta complex protein 1" evidence="2">
    <location>
        <begin position="94"/>
        <end position="265"/>
    </location>
</feature>
<dbReference type="CTD" id="283643"/>
<sequence length="439" mass="50630">MGRLGRRPRGETGTGPGALPKAIAALSRALPGGPSPETFRRAKFDLPEAVAELWSLLFSLLWLIHQEDKVSPRDLPDALEGQIRFVKWVLRCHGYGRQHFYQLPEVGSHGSCELLLAFSWLLAYLSLPEQFLFLRCVHQGDGVWISSCKDLARCPVPLALGPKGRVDIRYIQWLLGKLRFHWRNLYESQQEQCTLLNKIHLYTRGCHPDQSIGHLSVPETEILRFPESSKQLLQELESENSCLEAFLEWKHMELVYWQWMDTVLDTRPGGMPNTSKQDVFLPEILQNYSPKYVTREMDRVQKNLEALRERLQEVVNQQRAAWHMKVSKCSQRLPRPPELSTAKRKEIQEAVGYELTTLDQDCGVKRHPCGLQRLVFRKAREPNNSGAQSVTKIIQLLKREEASLERTLRRLQEECQQELAILAHGLEGVIWIPPPYPRR</sequence>
<dbReference type="InterPro" id="IPR043535">
    <property type="entry name" value="TEDC1"/>
</dbReference>
<name>F6YPQ7_MONDO</name>
<proteinExistence type="predicted"/>
<dbReference type="Pfam" id="PF14970">
    <property type="entry name" value="TEDC1"/>
    <property type="match status" value="1"/>
</dbReference>
<dbReference type="OMA" id="FIPPMKT"/>
<reference evidence="3" key="2">
    <citation type="submission" date="2025-08" db="UniProtKB">
        <authorList>
            <consortium name="Ensembl"/>
        </authorList>
    </citation>
    <scope>IDENTIFICATION</scope>
</reference>
<keyword evidence="1" id="KW-0175">Coiled coil</keyword>
<feature type="coiled-coil region" evidence="1">
    <location>
        <begin position="394"/>
        <end position="421"/>
    </location>
</feature>
<reference evidence="3" key="3">
    <citation type="submission" date="2025-09" db="UniProtKB">
        <authorList>
            <consortium name="Ensembl"/>
        </authorList>
    </citation>
    <scope>IDENTIFICATION</scope>
</reference>
<dbReference type="InParanoid" id="F6YPQ7"/>
<dbReference type="Ensembl" id="ENSMODT00000018611.4">
    <property type="protein sequence ID" value="ENSMODP00000018278.4"/>
    <property type="gene ID" value="ENSMODG00000014631.4"/>
</dbReference>
<organism evidence="3 4">
    <name type="scientific">Monodelphis domestica</name>
    <name type="common">Gray short-tailed opossum</name>
    <dbReference type="NCBI Taxonomy" id="13616"/>
    <lineage>
        <taxon>Eukaryota</taxon>
        <taxon>Metazoa</taxon>
        <taxon>Chordata</taxon>
        <taxon>Craniata</taxon>
        <taxon>Vertebrata</taxon>
        <taxon>Euteleostomi</taxon>
        <taxon>Mammalia</taxon>
        <taxon>Metatheria</taxon>
        <taxon>Didelphimorphia</taxon>
        <taxon>Didelphidae</taxon>
        <taxon>Monodelphis</taxon>
    </lineage>
</organism>
<evidence type="ECO:0000313" key="4">
    <source>
        <dbReference type="Proteomes" id="UP000002280"/>
    </source>
</evidence>
<accession>F6YPQ7</accession>
<dbReference type="GeneTree" id="ENSGT00390000011474"/>
<dbReference type="Bgee" id="ENSMODG00000014631">
    <property type="expression patterns" value="Expressed in extraembryonic membrane and 15 other cell types or tissues"/>
</dbReference>
<protein>
    <submittedName>
        <fullName evidence="3">Tubulin epsilon and delta complex 1</fullName>
    </submittedName>
</protein>